<feature type="transmembrane region" description="Helical" evidence="4">
    <location>
        <begin position="29"/>
        <end position="48"/>
    </location>
</feature>
<dbReference type="InterPro" id="IPR019378">
    <property type="entry name" value="GDP-Fuc_O-FucTrfase"/>
</dbReference>
<evidence type="ECO:0000313" key="6">
    <source>
        <dbReference type="Proteomes" id="UP000054988"/>
    </source>
</evidence>
<keyword evidence="4" id="KW-1133">Transmembrane helix</keyword>
<evidence type="ECO:0000256" key="4">
    <source>
        <dbReference type="SAM" id="Phobius"/>
    </source>
</evidence>
<organism evidence="5 6">
    <name type="scientific">Moniliophthora roreri</name>
    <name type="common">Frosty pod rot fungus</name>
    <name type="synonym">Monilia roreri</name>
    <dbReference type="NCBI Taxonomy" id="221103"/>
    <lineage>
        <taxon>Eukaryota</taxon>
        <taxon>Fungi</taxon>
        <taxon>Dikarya</taxon>
        <taxon>Basidiomycota</taxon>
        <taxon>Agaricomycotina</taxon>
        <taxon>Agaricomycetes</taxon>
        <taxon>Agaricomycetidae</taxon>
        <taxon>Agaricales</taxon>
        <taxon>Marasmiineae</taxon>
        <taxon>Marasmiaceae</taxon>
        <taxon>Moniliophthora</taxon>
    </lineage>
</organism>
<comment type="caution">
    <text evidence="5">The sequence shown here is derived from an EMBL/GenBank/DDBJ whole genome shotgun (WGS) entry which is preliminary data.</text>
</comment>
<accession>A0A0W0G2T9</accession>
<proteinExistence type="predicted"/>
<keyword evidence="3" id="KW-0119">Carbohydrate metabolism</keyword>
<keyword evidence="2" id="KW-0294">Fucose metabolism</keyword>
<evidence type="ECO:0000313" key="5">
    <source>
        <dbReference type="EMBL" id="KTB42880.1"/>
    </source>
</evidence>
<name>A0A0W0G2T9_MONRR</name>
<dbReference type="AlphaFoldDB" id="A0A0W0G2T9"/>
<dbReference type="CDD" id="cd11296">
    <property type="entry name" value="O-FucT_like"/>
    <property type="match status" value="1"/>
</dbReference>
<dbReference type="Proteomes" id="UP000054988">
    <property type="component" value="Unassembled WGS sequence"/>
</dbReference>
<keyword evidence="4" id="KW-0472">Membrane</keyword>
<keyword evidence="1" id="KW-0808">Transferase</keyword>
<reference evidence="5 6" key="1">
    <citation type="submission" date="2015-12" db="EMBL/GenBank/DDBJ databases">
        <title>Draft genome sequence of Moniliophthora roreri, the causal agent of frosty pod rot of cacao.</title>
        <authorList>
            <person name="Aime M.C."/>
            <person name="Diaz-Valderrama J.R."/>
            <person name="Kijpornyongpan T."/>
            <person name="Phillips-Mora W."/>
        </authorList>
    </citation>
    <scope>NUCLEOTIDE SEQUENCE [LARGE SCALE GENOMIC DNA]</scope>
    <source>
        <strain evidence="5 6">MCA 2952</strain>
    </source>
</reference>
<evidence type="ECO:0000256" key="2">
    <source>
        <dbReference type="ARBA" id="ARBA00023253"/>
    </source>
</evidence>
<dbReference type="GO" id="GO:0006004">
    <property type="term" value="P:fucose metabolic process"/>
    <property type="evidence" value="ECO:0007669"/>
    <property type="project" value="UniProtKB-KW"/>
</dbReference>
<evidence type="ECO:0000256" key="3">
    <source>
        <dbReference type="ARBA" id="ARBA00023277"/>
    </source>
</evidence>
<sequence>MPMAGKVGIPRWRQIFLLPYRRRCSICSLRHMLILLVITPVILLLILLRNGIPPKFEDIRIYERELPQHNITEALFDELLSPPGRRRYLRVEGGVWGRGFNNVLQEVLHLSYLANRVGRSFVFEDYTWSHLPFPYTIYDFSLRPTRIPLNAYISGASSGGVVSADKSPSMRSVSLEFFDFVCPKEKRVVISSAGASMDTNRPGIELVEWWIEKLRQVEAEPCVVIDSTEKNTEVFGFVYFGGTQSLSVYPSLKDSPAISYFSWSPLVQSAVIRNFALLKPQDHRSLLDLSTIPVIDGLVAIHLRRGDFKGHCLYLHKYLAKYIGMNQYEGLLDKFEPSWDSKENKDYYMKHCLPTIDQIVERLHQIREENPSKKLKHVFLMSNGWGWWLSKLSKKLREDGWSEVTTSYDFELDAAQTQVSGAIDMAIAEKADVFVGNGFSSMTANIVMLRLAKGLELSSNRFL</sequence>
<dbReference type="GO" id="GO:0016740">
    <property type="term" value="F:transferase activity"/>
    <property type="evidence" value="ECO:0007669"/>
    <property type="project" value="UniProtKB-KW"/>
</dbReference>
<keyword evidence="4" id="KW-0812">Transmembrane</keyword>
<dbReference type="eggNOG" id="ENOG502SMFZ">
    <property type="taxonomic scope" value="Eukaryota"/>
</dbReference>
<dbReference type="EMBL" id="LATX01001291">
    <property type="protein sequence ID" value="KTB42880.1"/>
    <property type="molecule type" value="Genomic_DNA"/>
</dbReference>
<dbReference type="Gene3D" id="3.40.50.11350">
    <property type="match status" value="1"/>
</dbReference>
<protein>
    <submittedName>
        <fullName evidence="5">Uncharacterized protein</fullName>
    </submittedName>
</protein>
<dbReference type="Pfam" id="PF10250">
    <property type="entry name" value="O-FucT"/>
    <property type="match status" value="1"/>
</dbReference>
<gene>
    <name evidence="5" type="ORF">WG66_4539</name>
</gene>
<evidence type="ECO:0000256" key="1">
    <source>
        <dbReference type="ARBA" id="ARBA00022679"/>
    </source>
</evidence>